<name>A0A1W6Z229_9BORD</name>
<accession>A0A1W6Z229</accession>
<protein>
    <submittedName>
        <fullName evidence="1">Uncharacterized protein</fullName>
    </submittedName>
</protein>
<gene>
    <name evidence="1" type="ORF">CAL13_14255</name>
</gene>
<dbReference type="EMBL" id="CP021109">
    <property type="protein sequence ID" value="ARP87234.1"/>
    <property type="molecule type" value="Genomic_DNA"/>
</dbReference>
<proteinExistence type="predicted"/>
<sequence length="83" mass="9321">MGTRRLPSLPFLSESDAAALKRRARTVARFAQRRIIAPAGAFLLDSVLGLSDFIDDFVDSLEEARKAMVSAREQRYTISAHRR</sequence>
<evidence type="ECO:0000313" key="2">
    <source>
        <dbReference type="Proteomes" id="UP000194139"/>
    </source>
</evidence>
<keyword evidence="2" id="KW-1185">Reference proteome</keyword>
<evidence type="ECO:0000313" key="1">
    <source>
        <dbReference type="EMBL" id="ARP87234.1"/>
    </source>
</evidence>
<organism evidence="1 2">
    <name type="scientific">Bordetella genomosp. 9</name>
    <dbReference type="NCBI Taxonomy" id="1416803"/>
    <lineage>
        <taxon>Bacteria</taxon>
        <taxon>Pseudomonadati</taxon>
        <taxon>Pseudomonadota</taxon>
        <taxon>Betaproteobacteria</taxon>
        <taxon>Burkholderiales</taxon>
        <taxon>Alcaligenaceae</taxon>
        <taxon>Bordetella</taxon>
    </lineage>
</organism>
<reference evidence="1 2" key="1">
    <citation type="submission" date="2017-05" db="EMBL/GenBank/DDBJ databases">
        <title>Complete and WGS of Bordetella genogroups.</title>
        <authorList>
            <person name="Spilker T."/>
            <person name="LiPuma J."/>
        </authorList>
    </citation>
    <scope>NUCLEOTIDE SEQUENCE [LARGE SCALE GENOMIC DNA]</scope>
    <source>
        <strain evidence="1 2">AU17164</strain>
    </source>
</reference>
<dbReference type="Proteomes" id="UP000194139">
    <property type="component" value="Chromosome"/>
</dbReference>
<dbReference type="AlphaFoldDB" id="A0A1W6Z229"/>